<accession>A0AAE3MIQ5</accession>
<keyword evidence="4" id="KW-0812">Transmembrane</keyword>
<keyword evidence="4" id="KW-1133">Transmembrane helix</keyword>
<comment type="similarity">
    <text evidence="3">In the C-terminal section; belongs to the bacterial STING family.</text>
</comment>
<keyword evidence="7" id="KW-1185">Reference proteome</keyword>
<evidence type="ECO:0000256" key="2">
    <source>
        <dbReference type="ARBA" id="ARBA00023118"/>
    </source>
</evidence>
<gene>
    <name evidence="6" type="ORF">OM074_20750</name>
</gene>
<dbReference type="GO" id="GO:0051607">
    <property type="term" value="P:defense response to virus"/>
    <property type="evidence" value="ECO:0007669"/>
    <property type="project" value="UniProtKB-KW"/>
</dbReference>
<dbReference type="AlphaFoldDB" id="A0AAE3MIQ5"/>
<keyword evidence="2" id="KW-0051">Antiviral defense</keyword>
<comment type="caution">
    <text evidence="6">The sequence shown here is derived from an EMBL/GenBank/DDBJ whole genome shotgun (WGS) entry which is preliminary data.</text>
</comment>
<feature type="domain" description="Prokaryotic STING" evidence="5">
    <location>
        <begin position="70"/>
        <end position="199"/>
    </location>
</feature>
<dbReference type="EMBL" id="JAPDPI010000087">
    <property type="protein sequence ID" value="MCW3808065.1"/>
    <property type="molecule type" value="Genomic_DNA"/>
</dbReference>
<evidence type="ECO:0000256" key="4">
    <source>
        <dbReference type="SAM" id="Phobius"/>
    </source>
</evidence>
<evidence type="ECO:0000256" key="1">
    <source>
        <dbReference type="ARBA" id="ARBA00022741"/>
    </source>
</evidence>
<proteinExistence type="inferred from homology"/>
<evidence type="ECO:0000313" key="7">
    <source>
        <dbReference type="Proteomes" id="UP001207408"/>
    </source>
</evidence>
<keyword evidence="1" id="KW-0547">Nucleotide-binding</keyword>
<name>A0AAE3MIQ5_9BACT</name>
<dbReference type="Proteomes" id="UP001207408">
    <property type="component" value="Unassembled WGS sequence"/>
</dbReference>
<dbReference type="Pfam" id="PF20300">
    <property type="entry name" value="prok_STING"/>
    <property type="match status" value="1"/>
</dbReference>
<dbReference type="RefSeq" id="WP_301202614.1">
    <property type="nucleotide sequence ID" value="NZ_JAPDPI010000087.1"/>
</dbReference>
<feature type="transmembrane region" description="Helical" evidence="4">
    <location>
        <begin position="38"/>
        <end position="55"/>
    </location>
</feature>
<feature type="transmembrane region" description="Helical" evidence="4">
    <location>
        <begin position="7"/>
        <end position="26"/>
    </location>
</feature>
<sequence length="223" mass="25559">MKIIKVISIIIQFILYGSAITLGIIWLFNIEVCFDPEAATFLLLTIVTPLLSYLVKKYSDIIAIEKFSTANALAYGYINNFIEPVLTELIKKSKKPVIYIYLPQTIDELYPKNVERIKANFIEKYGNIGTRSIKINEGRGARDLMTIASLGEDCFFDIPNTLLTLKPLIDYQVISPKNDLTDIEKEKLGVKYIDVFKQEILKLLSRKQLDKNIILIDKDFKIE</sequence>
<reference evidence="6" key="1">
    <citation type="submission" date="2022-10" db="EMBL/GenBank/DDBJ databases">
        <authorList>
            <person name="Yu W.X."/>
        </authorList>
    </citation>
    <scope>NUCLEOTIDE SEQUENCE</scope>
    <source>
        <strain evidence="6">D04</strain>
    </source>
</reference>
<evidence type="ECO:0000256" key="3">
    <source>
        <dbReference type="ARBA" id="ARBA00034315"/>
    </source>
</evidence>
<dbReference type="GO" id="GO:0000166">
    <property type="term" value="F:nucleotide binding"/>
    <property type="evidence" value="ECO:0007669"/>
    <property type="project" value="UniProtKB-KW"/>
</dbReference>
<evidence type="ECO:0000313" key="6">
    <source>
        <dbReference type="EMBL" id="MCW3808065.1"/>
    </source>
</evidence>
<protein>
    <recommendedName>
        <fullName evidence="5">Prokaryotic STING domain-containing protein</fullName>
    </recommendedName>
</protein>
<organism evidence="6 7">
    <name type="scientific">Plebeiibacterium marinum</name>
    <dbReference type="NCBI Taxonomy" id="2992111"/>
    <lineage>
        <taxon>Bacteria</taxon>
        <taxon>Pseudomonadati</taxon>
        <taxon>Bacteroidota</taxon>
        <taxon>Bacteroidia</taxon>
        <taxon>Marinilabiliales</taxon>
        <taxon>Marinilabiliaceae</taxon>
        <taxon>Plebeiibacterium</taxon>
    </lineage>
</organism>
<keyword evidence="4" id="KW-0472">Membrane</keyword>
<dbReference type="InterPro" id="IPR046876">
    <property type="entry name" value="Prok_STING"/>
</dbReference>
<evidence type="ECO:0000259" key="5">
    <source>
        <dbReference type="Pfam" id="PF20300"/>
    </source>
</evidence>